<accession>A0A1H7WGN3</accession>
<dbReference type="STRING" id="650850.SAMN04488129_13216"/>
<evidence type="ECO:0008006" key="4">
    <source>
        <dbReference type="Google" id="ProtNLM"/>
    </source>
</evidence>
<dbReference type="InterPro" id="IPR011010">
    <property type="entry name" value="DNA_brk_join_enz"/>
</dbReference>
<dbReference type="InterPro" id="IPR013762">
    <property type="entry name" value="Integrase-like_cat_sf"/>
</dbReference>
<evidence type="ECO:0000313" key="3">
    <source>
        <dbReference type="Proteomes" id="UP000198807"/>
    </source>
</evidence>
<dbReference type="SUPFAM" id="SSF56349">
    <property type="entry name" value="DNA breaking-rejoining enzymes"/>
    <property type="match status" value="1"/>
</dbReference>
<keyword evidence="3" id="KW-1185">Reference proteome</keyword>
<dbReference type="GO" id="GO:0015074">
    <property type="term" value="P:DNA integration"/>
    <property type="evidence" value="ECO:0007669"/>
    <property type="project" value="InterPro"/>
</dbReference>
<protein>
    <recommendedName>
        <fullName evidence="4">Phage integrase family protein</fullName>
    </recommendedName>
</protein>
<dbReference type="GO" id="GO:0003677">
    <property type="term" value="F:DNA binding"/>
    <property type="evidence" value="ECO:0007669"/>
    <property type="project" value="InterPro"/>
</dbReference>
<sequence>MNASETSTREPWNKGKLVGQKTPFRIKDIWAIRVRLQLAEKVRDLAIFELAIDSKLRACDLVALCVRDVTHGNHISSRATIMQKKTKRPVQFEITDQTHNALKTWILRAKLRNEDYLFRFFVASCGFGLIEQAAHRTANQVDHGDEVGLVPVAAGA</sequence>
<name>A0A1H7WGN3_9GAMM</name>
<reference evidence="3" key="1">
    <citation type="submission" date="2016-10" db="EMBL/GenBank/DDBJ databases">
        <authorList>
            <person name="Varghese N."/>
            <person name="Submissions S."/>
        </authorList>
    </citation>
    <scope>NUCLEOTIDE SEQUENCE [LARGE SCALE GENOMIC DNA]</scope>
    <source>
        <strain evidence="3">CGMCC 1.9150</strain>
    </source>
</reference>
<dbReference type="EMBL" id="FOBC01000032">
    <property type="protein sequence ID" value="SEM20047.1"/>
    <property type="molecule type" value="Genomic_DNA"/>
</dbReference>
<dbReference type="GO" id="GO:0006310">
    <property type="term" value="P:DNA recombination"/>
    <property type="evidence" value="ECO:0007669"/>
    <property type="project" value="UniProtKB-KW"/>
</dbReference>
<gene>
    <name evidence="2" type="ORF">SAMN04488129_13216</name>
</gene>
<dbReference type="Proteomes" id="UP000198807">
    <property type="component" value="Unassembled WGS sequence"/>
</dbReference>
<evidence type="ECO:0000256" key="1">
    <source>
        <dbReference type="ARBA" id="ARBA00023172"/>
    </source>
</evidence>
<dbReference type="Gene3D" id="1.10.443.10">
    <property type="entry name" value="Intergrase catalytic core"/>
    <property type="match status" value="1"/>
</dbReference>
<dbReference type="AlphaFoldDB" id="A0A1H7WGN3"/>
<keyword evidence="1" id="KW-0233">DNA recombination</keyword>
<organism evidence="2 3">
    <name type="scientific">Halomonas daqiaonensis</name>
    <dbReference type="NCBI Taxonomy" id="650850"/>
    <lineage>
        <taxon>Bacteria</taxon>
        <taxon>Pseudomonadati</taxon>
        <taxon>Pseudomonadota</taxon>
        <taxon>Gammaproteobacteria</taxon>
        <taxon>Oceanospirillales</taxon>
        <taxon>Halomonadaceae</taxon>
        <taxon>Halomonas</taxon>
    </lineage>
</organism>
<evidence type="ECO:0000313" key="2">
    <source>
        <dbReference type="EMBL" id="SEM20047.1"/>
    </source>
</evidence>
<proteinExistence type="predicted"/>